<dbReference type="AlphaFoldDB" id="A0A6L8W343"/>
<accession>A0A6L8W343</accession>
<dbReference type="EMBL" id="WTUW01000001">
    <property type="protein sequence ID" value="MZR29496.1"/>
    <property type="molecule type" value="Genomic_DNA"/>
</dbReference>
<keyword evidence="2" id="KW-1185">Reference proteome</keyword>
<gene>
    <name evidence="1" type="ORF">GQE98_02495</name>
</gene>
<dbReference type="Gene3D" id="1.10.260.40">
    <property type="entry name" value="lambda repressor-like DNA-binding domains"/>
    <property type="match status" value="1"/>
</dbReference>
<evidence type="ECO:0000313" key="1">
    <source>
        <dbReference type="EMBL" id="MZR29496.1"/>
    </source>
</evidence>
<dbReference type="InterPro" id="IPR032758">
    <property type="entry name" value="MqsA/HigA-2"/>
</dbReference>
<dbReference type="Proteomes" id="UP000476030">
    <property type="component" value="Unassembled WGS sequence"/>
</dbReference>
<dbReference type="InterPro" id="IPR010982">
    <property type="entry name" value="Lambda_DNA-bd_dom_sf"/>
</dbReference>
<evidence type="ECO:0000313" key="2">
    <source>
        <dbReference type="Proteomes" id="UP000476030"/>
    </source>
</evidence>
<dbReference type="CDD" id="cd00093">
    <property type="entry name" value="HTH_XRE"/>
    <property type="match status" value="1"/>
</dbReference>
<dbReference type="GO" id="GO:0003677">
    <property type="term" value="F:DNA binding"/>
    <property type="evidence" value="ECO:0007669"/>
    <property type="project" value="InterPro"/>
</dbReference>
<proteinExistence type="predicted"/>
<name>A0A6L8W343_9PROT</name>
<dbReference type="InterPro" id="IPR001387">
    <property type="entry name" value="Cro/C1-type_HTH"/>
</dbReference>
<organism evidence="1 2">
    <name type="scientific">Sneathiella litorea</name>
    <dbReference type="NCBI Taxonomy" id="2606216"/>
    <lineage>
        <taxon>Bacteria</taxon>
        <taxon>Pseudomonadati</taxon>
        <taxon>Pseudomonadota</taxon>
        <taxon>Alphaproteobacteria</taxon>
        <taxon>Sneathiellales</taxon>
        <taxon>Sneathiellaceae</taxon>
        <taxon>Sneathiella</taxon>
    </lineage>
</organism>
<sequence>MACPLCGGDVERQIRTYEIKYKHLQSYADLPGLYCSNSECGEGMVEESAWGDVERIKADLKAEYLGVMPPERIREIRVDLNLSQRRAGQIFGGGPNAFQKYETGKVTISKPMNNLLRLVAKYPELMVELQR</sequence>
<dbReference type="Gene3D" id="3.10.20.860">
    <property type="match status" value="1"/>
</dbReference>
<dbReference type="RefSeq" id="WP_161313964.1">
    <property type="nucleotide sequence ID" value="NZ_WTUW01000001.1"/>
</dbReference>
<reference evidence="1 2" key="1">
    <citation type="submission" date="2019-12" db="EMBL/GenBank/DDBJ databases">
        <title>Snethiella sp. nov. sp. isolated from sea sand.</title>
        <authorList>
            <person name="Kim J."/>
            <person name="Jeong S.E."/>
            <person name="Jung H.S."/>
            <person name="Jeon C.O."/>
        </authorList>
    </citation>
    <scope>NUCLEOTIDE SEQUENCE [LARGE SCALE GENOMIC DNA]</scope>
    <source>
        <strain evidence="1 2">DP05</strain>
    </source>
</reference>
<dbReference type="InterPro" id="IPR022452">
    <property type="entry name" value="MqsA"/>
</dbReference>
<dbReference type="SUPFAM" id="SSF47413">
    <property type="entry name" value="lambda repressor-like DNA-binding domains"/>
    <property type="match status" value="1"/>
</dbReference>
<dbReference type="InterPro" id="IPR022453">
    <property type="entry name" value="Znf_MqsA-type"/>
</dbReference>
<comment type="caution">
    <text evidence="1">The sequence shown here is derived from an EMBL/GenBank/DDBJ whole genome shotgun (WGS) entry which is preliminary data.</text>
</comment>
<dbReference type="Pfam" id="PF15731">
    <property type="entry name" value="MqsA_antitoxin"/>
    <property type="match status" value="1"/>
</dbReference>
<dbReference type="NCBIfam" id="TIGR03830">
    <property type="entry name" value="CxxCG_CxxCG_HTH"/>
    <property type="match status" value="1"/>
</dbReference>
<protein>
    <submittedName>
        <fullName evidence="1">YgiT-type zinc finger protein</fullName>
    </submittedName>
</protein>
<dbReference type="NCBIfam" id="TIGR03831">
    <property type="entry name" value="YgiT_finger"/>
    <property type="match status" value="1"/>
</dbReference>